<keyword evidence="1" id="KW-1133">Transmembrane helix</keyword>
<protein>
    <submittedName>
        <fullName evidence="2">Uncharacterized protein</fullName>
    </submittedName>
</protein>
<organism evidence="2 3">
    <name type="scientific">Xenorhabdus khoisanae</name>
    <dbReference type="NCBI Taxonomy" id="880157"/>
    <lineage>
        <taxon>Bacteria</taxon>
        <taxon>Pseudomonadati</taxon>
        <taxon>Pseudomonadota</taxon>
        <taxon>Gammaproteobacteria</taxon>
        <taxon>Enterobacterales</taxon>
        <taxon>Morganellaceae</taxon>
        <taxon>Xenorhabdus</taxon>
    </lineage>
</organism>
<feature type="non-terminal residue" evidence="2">
    <location>
        <position position="1"/>
    </location>
</feature>
<dbReference type="EMBL" id="LFCV01000008">
    <property type="protein sequence ID" value="KMJ46816.1"/>
    <property type="molecule type" value="Genomic_DNA"/>
</dbReference>
<evidence type="ECO:0000313" key="3">
    <source>
        <dbReference type="Proteomes" id="UP000036277"/>
    </source>
</evidence>
<dbReference type="Proteomes" id="UP000036277">
    <property type="component" value="Unassembled WGS sequence"/>
</dbReference>
<feature type="transmembrane region" description="Helical" evidence="1">
    <location>
        <begin position="12"/>
        <end position="34"/>
    </location>
</feature>
<evidence type="ECO:0000256" key="1">
    <source>
        <dbReference type="SAM" id="Phobius"/>
    </source>
</evidence>
<reference evidence="2 3" key="1">
    <citation type="submission" date="2015-06" db="EMBL/GenBank/DDBJ databases">
        <title>Draft Whole-Genome Sequence of the Entomopathogenic Bacterium Xenorhabdus khoisanae.</title>
        <authorList>
            <person name="Naidoo S."/>
            <person name="Featherston J."/>
            <person name="Gray V.M."/>
        </authorList>
    </citation>
    <scope>NUCLEOTIDE SEQUENCE [LARGE SCALE GENOMIC DNA]</scope>
    <source>
        <strain evidence="2 3">MCB</strain>
    </source>
</reference>
<name>A0A0J5FX81_9GAMM</name>
<feature type="transmembrane region" description="Helical" evidence="1">
    <location>
        <begin position="40"/>
        <end position="57"/>
    </location>
</feature>
<proteinExistence type="predicted"/>
<dbReference type="PATRIC" id="fig|880157.4.peg.309"/>
<keyword evidence="3" id="KW-1185">Reference proteome</keyword>
<accession>A0A0J5FX81</accession>
<dbReference type="AlphaFoldDB" id="A0A0J5FX81"/>
<comment type="caution">
    <text evidence="2">The sequence shown here is derived from an EMBL/GenBank/DDBJ whole genome shotgun (WGS) entry which is preliminary data.</text>
</comment>
<evidence type="ECO:0000313" key="2">
    <source>
        <dbReference type="EMBL" id="KMJ46816.1"/>
    </source>
</evidence>
<keyword evidence="1" id="KW-0472">Membrane</keyword>
<sequence length="72" mass="8611">SILILNVINNWFFISLNLEELFILIFFAVIHRFHCYSTDLFNILVLIQPLIMLYSGFKSIKKIDELRLYSSR</sequence>
<keyword evidence="1" id="KW-0812">Transmembrane</keyword>
<gene>
    <name evidence="2" type="ORF">AB204_01465</name>
</gene>